<comment type="similarity">
    <text evidence="1">Belongs to the sulfatase family.</text>
</comment>
<dbReference type="PANTHER" id="PTHR42693">
    <property type="entry name" value="ARYLSULFATASE FAMILY MEMBER"/>
    <property type="match status" value="1"/>
</dbReference>
<dbReference type="InterPro" id="IPR017850">
    <property type="entry name" value="Alkaline_phosphatase_core_sf"/>
</dbReference>
<dbReference type="Pfam" id="PF00884">
    <property type="entry name" value="Sulfatase"/>
    <property type="match status" value="1"/>
</dbReference>
<dbReference type="KEGG" id="ipa:Isop_1277"/>
<evidence type="ECO:0000256" key="4">
    <source>
        <dbReference type="SAM" id="SignalP"/>
    </source>
</evidence>
<dbReference type="eggNOG" id="COG3119">
    <property type="taxonomic scope" value="Bacteria"/>
</dbReference>
<reference key="1">
    <citation type="submission" date="2010-11" db="EMBL/GenBank/DDBJ databases">
        <title>The complete sequence of chromosome of Isophaera pallida ATCC 43644.</title>
        <authorList>
            <consortium name="US DOE Joint Genome Institute (JGI-PGF)"/>
            <person name="Lucas S."/>
            <person name="Copeland A."/>
            <person name="Lapidus A."/>
            <person name="Bruce D."/>
            <person name="Goodwin L."/>
            <person name="Pitluck S."/>
            <person name="Kyrpides N."/>
            <person name="Mavromatis K."/>
            <person name="Pagani I."/>
            <person name="Ivanova N."/>
            <person name="Saunders E."/>
            <person name="Brettin T."/>
            <person name="Detter J.C."/>
            <person name="Han C."/>
            <person name="Tapia R."/>
            <person name="Land M."/>
            <person name="Hauser L."/>
            <person name="Markowitz V."/>
            <person name="Cheng J.-F."/>
            <person name="Hugenholtz P."/>
            <person name="Woyke T."/>
            <person name="Wu D."/>
            <person name="Eisen J.A."/>
        </authorList>
    </citation>
    <scope>NUCLEOTIDE SEQUENCE</scope>
    <source>
        <strain>ATCC 43644</strain>
    </source>
</reference>
<dbReference type="InterPro" id="IPR000917">
    <property type="entry name" value="Sulfatase_N"/>
</dbReference>
<keyword evidence="2" id="KW-0378">Hydrolase</keyword>
<feature type="domain" description="Sulfatase N-terminal" evidence="5">
    <location>
        <begin position="36"/>
        <end position="349"/>
    </location>
</feature>
<feature type="region of interest" description="Disordered" evidence="3">
    <location>
        <begin position="457"/>
        <end position="480"/>
    </location>
</feature>
<dbReference type="STRING" id="575540.Isop_1277"/>
<name>E8R6G2_ISOPI</name>
<evidence type="ECO:0000256" key="3">
    <source>
        <dbReference type="SAM" id="MobiDB-lite"/>
    </source>
</evidence>
<evidence type="ECO:0000313" key="6">
    <source>
        <dbReference type="EMBL" id="ADV61863.1"/>
    </source>
</evidence>
<keyword evidence="4" id="KW-0732">Signal</keyword>
<feature type="signal peptide" evidence="4">
    <location>
        <begin position="1"/>
        <end position="30"/>
    </location>
</feature>
<dbReference type="GO" id="GO:0004065">
    <property type="term" value="F:arylsulfatase activity"/>
    <property type="evidence" value="ECO:0007669"/>
    <property type="project" value="TreeGrafter"/>
</dbReference>
<dbReference type="OrthoDB" id="9783154at2"/>
<proteinExistence type="inferred from homology"/>
<evidence type="ECO:0000313" key="7">
    <source>
        <dbReference type="Proteomes" id="UP000008631"/>
    </source>
</evidence>
<dbReference type="InParanoid" id="E8R6G2"/>
<dbReference type="Proteomes" id="UP000008631">
    <property type="component" value="Chromosome"/>
</dbReference>
<evidence type="ECO:0000256" key="1">
    <source>
        <dbReference type="ARBA" id="ARBA00008779"/>
    </source>
</evidence>
<dbReference type="PANTHER" id="PTHR42693:SF53">
    <property type="entry name" value="ENDO-4-O-SULFATASE"/>
    <property type="match status" value="1"/>
</dbReference>
<dbReference type="InterPro" id="IPR050738">
    <property type="entry name" value="Sulfatase"/>
</dbReference>
<reference evidence="6 7" key="2">
    <citation type="journal article" date="2011" name="Stand. Genomic Sci.">
        <title>Complete genome sequence of Isosphaera pallida type strain (IS1B).</title>
        <authorList>
            <consortium name="US DOE Joint Genome Institute (JGI-PGF)"/>
            <person name="Goker M."/>
            <person name="Cleland D."/>
            <person name="Saunders E."/>
            <person name="Lapidus A."/>
            <person name="Nolan M."/>
            <person name="Lucas S."/>
            <person name="Hammon N."/>
            <person name="Deshpande S."/>
            <person name="Cheng J.F."/>
            <person name="Tapia R."/>
            <person name="Han C."/>
            <person name="Goodwin L."/>
            <person name="Pitluck S."/>
            <person name="Liolios K."/>
            <person name="Pagani I."/>
            <person name="Ivanova N."/>
            <person name="Mavromatis K."/>
            <person name="Pati A."/>
            <person name="Chen A."/>
            <person name="Palaniappan K."/>
            <person name="Land M."/>
            <person name="Hauser L."/>
            <person name="Chang Y.J."/>
            <person name="Jeffries C.D."/>
            <person name="Detter J.C."/>
            <person name="Beck B."/>
            <person name="Woyke T."/>
            <person name="Bristow J."/>
            <person name="Eisen J.A."/>
            <person name="Markowitz V."/>
            <person name="Hugenholtz P."/>
            <person name="Kyrpides N.C."/>
            <person name="Klenk H.P."/>
        </authorList>
    </citation>
    <scope>NUCLEOTIDE SEQUENCE [LARGE SCALE GENOMIC DNA]</scope>
    <source>
        <strain evidence="7">ATCC 43644 / DSM 9630 / IS1B</strain>
    </source>
</reference>
<dbReference type="AlphaFoldDB" id="E8R6G2"/>
<sequence length="480" mass="53294">MRRFAPRCPLALWTGLLAATLGGEASGVHARETDRPNIVLILADDLGWGDLSYNGRIQWSTPHLDDLAARGARFDRFYTAGVVCAPSRAALLTGKNPIHCGTWRNDHDLPAEEVTIAEALKAKGYHTALYGKWHQGRPTREGGTRTHPLDQGFDETFGFLSATHAWEKFPNHLFNGRDRVEVPQGRYADDWFTDKGVEFIARHKDDPTPFFLYLPLTSTHFHIEAPEDEIAKHRSTFSDPIQTAYAAIVTRMDAQVGRIVQAVRDAGLEDSTLIVFTSDHGATFEGGSKEASSSLDSNHPFRGQKRTVYEGGIRVPGIMTYPGVIPAGRIVSTPVQTIDLLPTFLELAGGRPEPDWKVDGLNILPLATGREAETFPERTLFVEWRSEGYDSLAAIRGDYKLVVERAGKPELYHLPSDPAERINWAATRKTILQTLMDDLTRFMADHPDGPLTVNAPSPGVTLREHPLFKKNPNHGQLTPR</sequence>
<dbReference type="Gene3D" id="3.30.1120.10">
    <property type="match status" value="1"/>
</dbReference>
<dbReference type="Gene3D" id="3.40.720.10">
    <property type="entry name" value="Alkaline Phosphatase, subunit A"/>
    <property type="match status" value="1"/>
</dbReference>
<dbReference type="EMBL" id="CP002353">
    <property type="protein sequence ID" value="ADV61863.1"/>
    <property type="molecule type" value="Genomic_DNA"/>
</dbReference>
<evidence type="ECO:0000256" key="2">
    <source>
        <dbReference type="ARBA" id="ARBA00022801"/>
    </source>
</evidence>
<organism evidence="6 7">
    <name type="scientific">Isosphaera pallida (strain ATCC 43644 / DSM 9630 / IS1B)</name>
    <dbReference type="NCBI Taxonomy" id="575540"/>
    <lineage>
        <taxon>Bacteria</taxon>
        <taxon>Pseudomonadati</taxon>
        <taxon>Planctomycetota</taxon>
        <taxon>Planctomycetia</taxon>
        <taxon>Isosphaerales</taxon>
        <taxon>Isosphaeraceae</taxon>
        <taxon>Isosphaera</taxon>
    </lineage>
</organism>
<dbReference type="HOGENOM" id="CLU_006332_10_4_0"/>
<dbReference type="RefSeq" id="WP_013564152.1">
    <property type="nucleotide sequence ID" value="NC_014962.1"/>
</dbReference>
<dbReference type="FunCoup" id="E8R6G2">
    <property type="interactions" value="52"/>
</dbReference>
<gene>
    <name evidence="6" type="ordered locus">Isop_1277</name>
</gene>
<protein>
    <submittedName>
        <fullName evidence="6">Sulfatase</fullName>
    </submittedName>
</protein>
<feature type="chain" id="PRO_5003226333" evidence="4">
    <location>
        <begin position="31"/>
        <end position="480"/>
    </location>
</feature>
<accession>E8R6G2</accession>
<keyword evidence="7" id="KW-1185">Reference proteome</keyword>
<evidence type="ECO:0000259" key="5">
    <source>
        <dbReference type="Pfam" id="PF00884"/>
    </source>
</evidence>
<dbReference type="SUPFAM" id="SSF53649">
    <property type="entry name" value="Alkaline phosphatase-like"/>
    <property type="match status" value="1"/>
</dbReference>